<dbReference type="Proteomes" id="UP000693970">
    <property type="component" value="Unassembled WGS sequence"/>
</dbReference>
<name>A0A9K3PD53_9STRA</name>
<keyword evidence="1" id="KW-0732">Signal</keyword>
<evidence type="ECO:0000313" key="3">
    <source>
        <dbReference type="Proteomes" id="UP000693970"/>
    </source>
</evidence>
<gene>
    <name evidence="2" type="ORF">IV203_021098</name>
</gene>
<reference evidence="2" key="2">
    <citation type="submission" date="2021-04" db="EMBL/GenBank/DDBJ databases">
        <authorList>
            <person name="Podell S."/>
        </authorList>
    </citation>
    <scope>NUCLEOTIDE SEQUENCE</scope>
    <source>
        <strain evidence="2">Hildebrandi</strain>
    </source>
</reference>
<keyword evidence="3" id="KW-1185">Reference proteome</keyword>
<dbReference type="AlphaFoldDB" id="A0A9K3PD53"/>
<feature type="signal peptide" evidence="1">
    <location>
        <begin position="1"/>
        <end position="22"/>
    </location>
</feature>
<dbReference type="EMBL" id="JAGRRH010000024">
    <property type="protein sequence ID" value="KAG7343153.1"/>
    <property type="molecule type" value="Genomic_DNA"/>
</dbReference>
<dbReference type="OrthoDB" id="205763at2759"/>
<proteinExistence type="predicted"/>
<protein>
    <submittedName>
        <fullName evidence="2">Uncharacterized protein</fullName>
    </submittedName>
</protein>
<evidence type="ECO:0000313" key="2">
    <source>
        <dbReference type="EMBL" id="KAG7343153.1"/>
    </source>
</evidence>
<organism evidence="2 3">
    <name type="scientific">Nitzschia inconspicua</name>
    <dbReference type="NCBI Taxonomy" id="303405"/>
    <lineage>
        <taxon>Eukaryota</taxon>
        <taxon>Sar</taxon>
        <taxon>Stramenopiles</taxon>
        <taxon>Ochrophyta</taxon>
        <taxon>Bacillariophyta</taxon>
        <taxon>Bacillariophyceae</taxon>
        <taxon>Bacillariophycidae</taxon>
        <taxon>Bacillariales</taxon>
        <taxon>Bacillariaceae</taxon>
        <taxon>Nitzschia</taxon>
    </lineage>
</organism>
<evidence type="ECO:0000256" key="1">
    <source>
        <dbReference type="SAM" id="SignalP"/>
    </source>
</evidence>
<accession>A0A9K3PD53</accession>
<sequence>MQFGARFLLLVVSLTLTLVVSSVNCSVEKWSLTLLLECNNPHHPHRNLDAPNFVGQRGSIKTALSTQPPSSFAWKSIPKTSGNSIDRKQLGHPTSSVFESSLKAPHLIVKSDSNNTFIQHHDADYHRRKQEWMARYTTLNGLRETFGGNRNKLWGDLDPVTTRKLYKSLLPTALCELVLDLGVPPEELAPLAYAARKAAKFYARERSRVPTRIAASAYDGFRQLKRYGKFQPSGMSYDQVWDKYRRQTFLETSASNTRNFASSEEELVARTCMKIIESSCRTNPRIDQLALRGGQKNSKLGRAEMMKIAKTLEDDVRRLLDPYSNHKP</sequence>
<reference evidence="2" key="1">
    <citation type="journal article" date="2021" name="Sci. Rep.">
        <title>Diploid genomic architecture of Nitzschia inconspicua, an elite biomass production diatom.</title>
        <authorList>
            <person name="Oliver A."/>
            <person name="Podell S."/>
            <person name="Pinowska A."/>
            <person name="Traller J.C."/>
            <person name="Smith S.R."/>
            <person name="McClure R."/>
            <person name="Beliaev A."/>
            <person name="Bohutskyi P."/>
            <person name="Hill E.A."/>
            <person name="Rabines A."/>
            <person name="Zheng H."/>
            <person name="Allen L.Z."/>
            <person name="Kuo A."/>
            <person name="Grigoriev I.V."/>
            <person name="Allen A.E."/>
            <person name="Hazlebeck D."/>
            <person name="Allen E.E."/>
        </authorList>
    </citation>
    <scope>NUCLEOTIDE SEQUENCE</scope>
    <source>
        <strain evidence="2">Hildebrandi</strain>
    </source>
</reference>
<comment type="caution">
    <text evidence="2">The sequence shown here is derived from an EMBL/GenBank/DDBJ whole genome shotgun (WGS) entry which is preliminary data.</text>
</comment>
<feature type="chain" id="PRO_5039916546" evidence="1">
    <location>
        <begin position="23"/>
        <end position="328"/>
    </location>
</feature>